<dbReference type="EMBL" id="JMTM01000004">
    <property type="protein sequence ID" value="OAZ05532.1"/>
    <property type="molecule type" value="Genomic_DNA"/>
</dbReference>
<name>A0A199XVR8_9FLAO</name>
<organism evidence="1 2">
    <name type="scientific">Flavobacterium succinicans</name>
    <dbReference type="NCBI Taxonomy" id="29536"/>
    <lineage>
        <taxon>Bacteria</taxon>
        <taxon>Pseudomonadati</taxon>
        <taxon>Bacteroidota</taxon>
        <taxon>Flavobacteriia</taxon>
        <taxon>Flavobacteriales</taxon>
        <taxon>Flavobacteriaceae</taxon>
        <taxon>Flavobacterium</taxon>
    </lineage>
</organism>
<evidence type="ECO:0000313" key="1">
    <source>
        <dbReference type="EMBL" id="OAZ05532.1"/>
    </source>
</evidence>
<evidence type="ECO:0000313" key="2">
    <source>
        <dbReference type="Proteomes" id="UP000093807"/>
    </source>
</evidence>
<protein>
    <recommendedName>
        <fullName evidence="3">Nuclear transport factor 2 family protein</fullName>
    </recommendedName>
</protein>
<sequence length="120" mass="14181">MSAKDFVKAFYKSDALIDSTVLKDFIHPEIRIDWNSTEGFVQLNYETLINLADQLHKAYVRSKARISHIVEENEMIAVRYSHFVKTIENPREEILLAHFMTIWEIKDNKLFRGYQMSQLS</sequence>
<proteinExistence type="predicted"/>
<reference evidence="1 2" key="1">
    <citation type="submission" date="2016-06" db="EMBL/GenBank/DDBJ databases">
        <title>Draft genome sequence of Flavobacterium succinicans strain DD5b.</title>
        <authorList>
            <person name="Poehlein A."/>
            <person name="Daniel R."/>
            <person name="Simeonova D.D."/>
        </authorList>
    </citation>
    <scope>NUCLEOTIDE SEQUENCE [LARGE SCALE GENOMIC DNA]</scope>
    <source>
        <strain evidence="1 2">DD5b</strain>
    </source>
</reference>
<accession>A0A199XVR8</accession>
<gene>
    <name evidence="1" type="ORF">FLB_00620</name>
</gene>
<dbReference type="OrthoDB" id="1452256at2"/>
<dbReference type="RefSeq" id="WP_064713968.1">
    <property type="nucleotide sequence ID" value="NZ_JMTM01000004.1"/>
</dbReference>
<dbReference type="PATRIC" id="fig|29536.5.peg.63"/>
<dbReference type="InterPro" id="IPR032710">
    <property type="entry name" value="NTF2-like_dom_sf"/>
</dbReference>
<evidence type="ECO:0008006" key="3">
    <source>
        <dbReference type="Google" id="ProtNLM"/>
    </source>
</evidence>
<comment type="caution">
    <text evidence="1">The sequence shown here is derived from an EMBL/GenBank/DDBJ whole genome shotgun (WGS) entry which is preliminary data.</text>
</comment>
<keyword evidence="2" id="KW-1185">Reference proteome</keyword>
<dbReference type="AlphaFoldDB" id="A0A199XVR8"/>
<dbReference type="SUPFAM" id="SSF54427">
    <property type="entry name" value="NTF2-like"/>
    <property type="match status" value="1"/>
</dbReference>
<dbReference type="Proteomes" id="UP000093807">
    <property type="component" value="Unassembled WGS sequence"/>
</dbReference>